<evidence type="ECO:0000313" key="2">
    <source>
        <dbReference type="Proteomes" id="UP000006639"/>
    </source>
</evidence>
<dbReference type="Proteomes" id="UP000006639">
    <property type="component" value="Chromosome"/>
</dbReference>
<dbReference type="HOGENOM" id="CLU_3081898_0_0_5"/>
<proteinExistence type="predicted"/>
<evidence type="ECO:0000313" key="1">
    <source>
        <dbReference type="EMBL" id="AEI89462.1"/>
    </source>
</evidence>
<protein>
    <submittedName>
        <fullName evidence="1">Uncharacterized protein</fullName>
    </submittedName>
</protein>
<name>F7XUA3_MIDMI</name>
<dbReference type="EMBL" id="CP002130">
    <property type="protein sequence ID" value="AEI89462.1"/>
    <property type="molecule type" value="Genomic_DNA"/>
</dbReference>
<gene>
    <name evidence="1" type="ordered locus">midi_01186</name>
</gene>
<sequence length="52" mass="5908">MFLLIVPIVGLIAIFSYKMYFLDNTTSEKVPALINQKVSLTEATDLFNVEKK</sequence>
<organism evidence="1 2">
    <name type="scientific">Midichloria mitochondrii (strain IricVA)</name>
    <dbReference type="NCBI Taxonomy" id="696127"/>
    <lineage>
        <taxon>Bacteria</taxon>
        <taxon>Pseudomonadati</taxon>
        <taxon>Pseudomonadota</taxon>
        <taxon>Alphaproteobacteria</taxon>
        <taxon>Rickettsiales</taxon>
        <taxon>Candidatus Midichloriaceae</taxon>
        <taxon>Candidatus Midichloria</taxon>
    </lineage>
</organism>
<keyword evidence="2" id="KW-1185">Reference proteome</keyword>
<accession>F7XUA3</accession>
<dbReference type="AlphaFoldDB" id="F7XUA3"/>
<reference evidence="1 2" key="1">
    <citation type="journal article" date="2011" name="Mol. Biol. Evol.">
        <title>Phylogenomic evidence for the presence of a flagellum and cbb3 oxidase in the free-living mitochondrial ancestor.</title>
        <authorList>
            <person name="Sassera D."/>
            <person name="Lo N."/>
            <person name="Epis S."/>
            <person name="D'Auria G."/>
            <person name="Montagna M."/>
            <person name="Comandatore F."/>
            <person name="Horner D."/>
            <person name="Pereto J."/>
            <person name="Luciano A.M."/>
            <person name="Franciosi F."/>
            <person name="Ferri E."/>
            <person name="Crotti E."/>
            <person name="Bazzocchi C."/>
            <person name="Daffonchio D."/>
            <person name="Sacchi L."/>
            <person name="Moya A."/>
            <person name="Latorre A."/>
            <person name="Bandi C."/>
        </authorList>
    </citation>
    <scope>NUCLEOTIDE SEQUENCE [LARGE SCALE GENOMIC DNA]</scope>
    <source>
        <strain evidence="1 2">IricVA</strain>
    </source>
</reference>
<dbReference type="KEGG" id="mmn:midi_01186"/>